<dbReference type="Proteomes" id="UP000476411">
    <property type="component" value="Chromosome"/>
</dbReference>
<dbReference type="EMBL" id="CP048113">
    <property type="protein sequence ID" value="QHS61386.1"/>
    <property type="molecule type" value="Genomic_DNA"/>
</dbReference>
<protein>
    <submittedName>
        <fullName evidence="3">Protein BatD</fullName>
    </submittedName>
</protein>
<organism evidence="3 4">
    <name type="scientific">Chitinophaga agri</name>
    <dbReference type="NCBI Taxonomy" id="2703787"/>
    <lineage>
        <taxon>Bacteria</taxon>
        <taxon>Pseudomonadati</taxon>
        <taxon>Bacteroidota</taxon>
        <taxon>Chitinophagia</taxon>
        <taxon>Chitinophagales</taxon>
        <taxon>Chitinophagaceae</taxon>
        <taxon>Chitinophaga</taxon>
    </lineage>
</organism>
<keyword evidence="1" id="KW-1133">Transmembrane helix</keyword>
<dbReference type="KEGG" id="chih:GWR21_17805"/>
<keyword evidence="2" id="KW-0732">Signal</keyword>
<name>A0A6B9ZH43_9BACT</name>
<gene>
    <name evidence="3" type="ORF">GWR21_17805</name>
</gene>
<evidence type="ECO:0000313" key="4">
    <source>
        <dbReference type="Proteomes" id="UP000476411"/>
    </source>
</evidence>
<evidence type="ECO:0000256" key="1">
    <source>
        <dbReference type="SAM" id="Phobius"/>
    </source>
</evidence>
<dbReference type="AlphaFoldDB" id="A0A6B9ZH43"/>
<keyword evidence="1" id="KW-0472">Membrane</keyword>
<feature type="signal peptide" evidence="2">
    <location>
        <begin position="1"/>
        <end position="27"/>
    </location>
</feature>
<proteinExistence type="predicted"/>
<evidence type="ECO:0000256" key="2">
    <source>
        <dbReference type="SAM" id="SignalP"/>
    </source>
</evidence>
<sequence length="330" mass="37470">MAKLIIVKRLILFFLLGFFLAPFASFAQQQGEIKATVDTESIRLGEQVQLRLSVTMPPQGMNIVFPQIPDSFGHFEVVRRSPLDTTTQGTTKFLGQTIVLTSFDSGRWDIPALRFDVVSGGNITDSAFTAPLYIDVNTVKVDTTQAFKPIKGLRQVAWNFWDYWLYFAIGITVTLIAIGLIVYFRSRPKKEVPVPVVPAVPHYELALQQLQQLRAEKVWQQGDVKQYYTRLTDILRNYFEKQFNIPALEQTTEELLQHIKPVTILNQQREKLRGVLSLADLAKFAKMTPAPEEHETALQHAQEIIEWTKAAVIKTANAENGKEEIKQPAK</sequence>
<feature type="transmembrane region" description="Helical" evidence="1">
    <location>
        <begin position="163"/>
        <end position="184"/>
    </location>
</feature>
<reference evidence="3 4" key="1">
    <citation type="submission" date="2020-01" db="EMBL/GenBank/DDBJ databases">
        <title>Complete genome sequence of Chitinophaga sp. H33E-04 isolated from quinoa roots.</title>
        <authorList>
            <person name="Weon H.-Y."/>
            <person name="Lee S.A."/>
        </authorList>
    </citation>
    <scope>NUCLEOTIDE SEQUENCE [LARGE SCALE GENOMIC DNA]</scope>
    <source>
        <strain evidence="3 4">H33E-04</strain>
    </source>
</reference>
<keyword evidence="4" id="KW-1185">Reference proteome</keyword>
<evidence type="ECO:0000313" key="3">
    <source>
        <dbReference type="EMBL" id="QHS61386.1"/>
    </source>
</evidence>
<accession>A0A6B9ZH43</accession>
<dbReference type="RefSeq" id="WP_162333057.1">
    <property type="nucleotide sequence ID" value="NZ_CP048113.1"/>
</dbReference>
<feature type="chain" id="PRO_5025537642" evidence="2">
    <location>
        <begin position="28"/>
        <end position="330"/>
    </location>
</feature>
<keyword evidence="1" id="KW-0812">Transmembrane</keyword>